<feature type="compositionally biased region" description="Acidic residues" evidence="2">
    <location>
        <begin position="8"/>
        <end position="18"/>
    </location>
</feature>
<evidence type="ECO:0000256" key="2">
    <source>
        <dbReference type="SAM" id="MobiDB-lite"/>
    </source>
</evidence>
<reference evidence="3" key="1">
    <citation type="submission" date="2023-01" db="EMBL/GenBank/DDBJ databases">
        <title>Genome assembly of the deep-sea coral Lophelia pertusa.</title>
        <authorList>
            <person name="Herrera S."/>
            <person name="Cordes E."/>
        </authorList>
    </citation>
    <scope>NUCLEOTIDE SEQUENCE</scope>
    <source>
        <strain evidence="3">USNM1676648</strain>
        <tissue evidence="3">Polyp</tissue>
    </source>
</reference>
<dbReference type="GO" id="GO:0005789">
    <property type="term" value="C:endoplasmic reticulum membrane"/>
    <property type="evidence" value="ECO:0007669"/>
    <property type="project" value="TreeGrafter"/>
</dbReference>
<protein>
    <submittedName>
        <fullName evidence="3">Protein sel-1 1</fullName>
    </submittedName>
</protein>
<dbReference type="AlphaFoldDB" id="A0A9W9YS85"/>
<dbReference type="InterPro" id="IPR006597">
    <property type="entry name" value="Sel1-like"/>
</dbReference>
<organism evidence="3 4">
    <name type="scientific">Desmophyllum pertusum</name>
    <dbReference type="NCBI Taxonomy" id="174260"/>
    <lineage>
        <taxon>Eukaryota</taxon>
        <taxon>Metazoa</taxon>
        <taxon>Cnidaria</taxon>
        <taxon>Anthozoa</taxon>
        <taxon>Hexacorallia</taxon>
        <taxon>Scleractinia</taxon>
        <taxon>Caryophylliina</taxon>
        <taxon>Caryophylliidae</taxon>
        <taxon>Desmophyllum</taxon>
    </lineage>
</organism>
<dbReference type="SUPFAM" id="SSF81901">
    <property type="entry name" value="HCP-like"/>
    <property type="match status" value="1"/>
</dbReference>
<proteinExistence type="inferred from homology"/>
<dbReference type="PANTHER" id="PTHR11102:SF147">
    <property type="entry name" value="SEL1L ADAPTOR SUBUNIT OF ERAD E3 UBIQUITIN LIGASE"/>
    <property type="match status" value="1"/>
</dbReference>
<dbReference type="EMBL" id="MU827303">
    <property type="protein sequence ID" value="KAJ7365268.1"/>
    <property type="molecule type" value="Genomic_DNA"/>
</dbReference>
<evidence type="ECO:0000256" key="1">
    <source>
        <dbReference type="ARBA" id="ARBA00038101"/>
    </source>
</evidence>
<name>A0A9W9YS85_9CNID</name>
<dbReference type="Proteomes" id="UP001163046">
    <property type="component" value="Unassembled WGS sequence"/>
</dbReference>
<dbReference type="InterPro" id="IPR011990">
    <property type="entry name" value="TPR-like_helical_dom_sf"/>
</dbReference>
<evidence type="ECO:0000313" key="4">
    <source>
        <dbReference type="Proteomes" id="UP001163046"/>
    </source>
</evidence>
<dbReference type="Gene3D" id="1.25.40.10">
    <property type="entry name" value="Tetratricopeptide repeat domain"/>
    <property type="match status" value="2"/>
</dbReference>
<dbReference type="Pfam" id="PF08238">
    <property type="entry name" value="Sel1"/>
    <property type="match status" value="4"/>
</dbReference>
<keyword evidence="4" id="KW-1185">Reference proteome</keyword>
<dbReference type="GO" id="GO:0036503">
    <property type="term" value="P:ERAD pathway"/>
    <property type="evidence" value="ECO:0007669"/>
    <property type="project" value="TreeGrafter"/>
</dbReference>
<dbReference type="OrthoDB" id="27934at2759"/>
<comment type="similarity">
    <text evidence="1">Belongs to the sel-1 family.</text>
</comment>
<dbReference type="InterPro" id="IPR050767">
    <property type="entry name" value="Sel1_AlgK"/>
</dbReference>
<evidence type="ECO:0000313" key="3">
    <source>
        <dbReference type="EMBL" id="KAJ7365268.1"/>
    </source>
</evidence>
<feature type="compositionally biased region" description="Basic and acidic residues" evidence="2">
    <location>
        <begin position="19"/>
        <end position="30"/>
    </location>
</feature>
<feature type="region of interest" description="Disordered" evidence="2">
    <location>
        <begin position="1"/>
        <end position="30"/>
    </location>
</feature>
<sequence length="284" mass="32107">MTEKPLEESEDFGDEEDESSKFKEQEELQEEIKQLKERNQEIKKENQELKEEVGQLLYQDATALLNQTKPNYKKAYSLLEEAAFLHNFTKAQELVALSYLTLGFLYATGIGVNSSQAKALVYYMFAGLGGDIKPQMAMGYRYWAGIGVAANCESALTYYRRVSNKVGRGCVPNSFLLTREDIQAQVGLGQLHYQGGRGVDMDHARAFRYLQQAADAGNSNAMAYLGKVRPYVAVFSYTGFTLTNEEKLNADRSLMFHRCILRGVQQLNRTTRQHSTGSKKQQML</sequence>
<gene>
    <name evidence="3" type="primary">SEL1L_1</name>
    <name evidence="3" type="ORF">OS493_005367</name>
</gene>
<dbReference type="SMART" id="SM00671">
    <property type="entry name" value="SEL1"/>
    <property type="match status" value="4"/>
</dbReference>
<comment type="caution">
    <text evidence="3">The sequence shown here is derived from an EMBL/GenBank/DDBJ whole genome shotgun (WGS) entry which is preliminary data.</text>
</comment>
<accession>A0A9W9YS85</accession>
<dbReference type="PANTHER" id="PTHR11102">
    <property type="entry name" value="SEL-1-LIKE PROTEIN"/>
    <property type="match status" value="1"/>
</dbReference>